<proteinExistence type="predicted"/>
<dbReference type="SUPFAM" id="SSF53067">
    <property type="entry name" value="Actin-like ATPase domain"/>
    <property type="match status" value="2"/>
</dbReference>
<dbReference type="Gene3D" id="3.30.420.40">
    <property type="match status" value="2"/>
</dbReference>
<evidence type="ECO:0000313" key="3">
    <source>
        <dbReference type="EMBL" id="SVD04058.1"/>
    </source>
</evidence>
<protein>
    <recommendedName>
        <fullName evidence="4">Molecular chaperone DnaK</fullName>
    </recommendedName>
</protein>
<dbReference type="InterPro" id="IPR018181">
    <property type="entry name" value="Heat_shock_70_CS"/>
</dbReference>
<evidence type="ECO:0000256" key="1">
    <source>
        <dbReference type="ARBA" id="ARBA00022741"/>
    </source>
</evidence>
<sequence>MANIIGIDLGTTYSAVAKINNSGKPEIVKNAQGGNITPSVVEFTGKEKYSVGATAKKMSIVNAKNCVPSNPGDEAKRHMGSTEKIYEIFDEKHTPVSISALILKKLKEDFENENGAIDSAVVTVPANFANEAREATAEAAKLAGLNVENIINEPTAATFACSVLSSEELSGKYVIYDFGGGTFDCSIAEVQGQDIEILTSEGVQKLGGKDLDLALINLVAKRFKEETGKNLNSKFYSILKAEEDKKTLSDRASTLVSIQSPEGIADITITRDDFEEVISSLVLQAEMAVEVALDRLDLKPDQIT</sequence>
<dbReference type="PANTHER" id="PTHR19375">
    <property type="entry name" value="HEAT SHOCK PROTEIN 70KDA"/>
    <property type="match status" value="1"/>
</dbReference>
<keyword evidence="1" id="KW-0547">Nucleotide-binding</keyword>
<evidence type="ECO:0008006" key="4">
    <source>
        <dbReference type="Google" id="ProtNLM"/>
    </source>
</evidence>
<reference evidence="3" key="1">
    <citation type="submission" date="2018-05" db="EMBL/GenBank/DDBJ databases">
        <authorList>
            <person name="Lanie J.A."/>
            <person name="Ng W.-L."/>
            <person name="Kazmierczak K.M."/>
            <person name="Andrzejewski T.M."/>
            <person name="Davidsen T.M."/>
            <person name="Wayne K.J."/>
            <person name="Tettelin H."/>
            <person name="Glass J.I."/>
            <person name="Rusch D."/>
            <person name="Podicherti R."/>
            <person name="Tsui H.-C.T."/>
            <person name="Winkler M.E."/>
        </authorList>
    </citation>
    <scope>NUCLEOTIDE SEQUENCE</scope>
</reference>
<dbReference type="EMBL" id="UINC01125905">
    <property type="protein sequence ID" value="SVD04058.1"/>
    <property type="molecule type" value="Genomic_DNA"/>
</dbReference>
<dbReference type="PRINTS" id="PR00301">
    <property type="entry name" value="HEATSHOCK70"/>
</dbReference>
<dbReference type="AlphaFoldDB" id="A0A382S4K8"/>
<dbReference type="Gene3D" id="3.90.640.10">
    <property type="entry name" value="Actin, Chain A, domain 4"/>
    <property type="match status" value="1"/>
</dbReference>
<dbReference type="PROSITE" id="PS00297">
    <property type="entry name" value="HSP70_1"/>
    <property type="match status" value="1"/>
</dbReference>
<feature type="non-terminal residue" evidence="3">
    <location>
        <position position="304"/>
    </location>
</feature>
<name>A0A382S4K8_9ZZZZ</name>
<evidence type="ECO:0000256" key="2">
    <source>
        <dbReference type="ARBA" id="ARBA00022840"/>
    </source>
</evidence>
<gene>
    <name evidence="3" type="ORF">METZ01_LOCUS356912</name>
</gene>
<keyword evidence="2" id="KW-0067">ATP-binding</keyword>
<dbReference type="InterPro" id="IPR013126">
    <property type="entry name" value="Hsp_70_fam"/>
</dbReference>
<dbReference type="GO" id="GO:0140662">
    <property type="term" value="F:ATP-dependent protein folding chaperone"/>
    <property type="evidence" value="ECO:0007669"/>
    <property type="project" value="InterPro"/>
</dbReference>
<accession>A0A382S4K8</accession>
<dbReference type="GO" id="GO:0005524">
    <property type="term" value="F:ATP binding"/>
    <property type="evidence" value="ECO:0007669"/>
    <property type="project" value="UniProtKB-KW"/>
</dbReference>
<organism evidence="3">
    <name type="scientific">marine metagenome</name>
    <dbReference type="NCBI Taxonomy" id="408172"/>
    <lineage>
        <taxon>unclassified sequences</taxon>
        <taxon>metagenomes</taxon>
        <taxon>ecological metagenomes</taxon>
    </lineage>
</organism>
<dbReference type="InterPro" id="IPR043129">
    <property type="entry name" value="ATPase_NBD"/>
</dbReference>
<dbReference type="Pfam" id="PF00012">
    <property type="entry name" value="HSP70"/>
    <property type="match status" value="1"/>
</dbReference>